<sequence length="552" mass="63663">MIAKNPDDERRIAELATDPMQFIALCWPEMRLYDKQEDVLRSVVDNGETFVHAANKTGKSRIAAITAIWFFCSRTPARVIFTSSSERQLRNILWKDIKHLIATSARKLPLEIKDLEILKLPEGPGQRPDHQSFMLAHVTHTVESFQGHHLPSDKPRVLAIFDETSGIQDEFYDAAQSWAQRMLVIGNPLSTDNFFYHGCKQGDLVDPADKEVLMRRVIHIDGRDVPNVKMGLAMKKLGLTAKPPVYIPGLLTYAEYLRRKAMWDEVKRTTRLDGKFYEGGYQFLYPATVLDIAMDRTRWLDLQQRDRQAEAMGVDVAWGGRDKTCWTIIDRFGIIEQIVRDMRNSMEVAGMTQHLMHKHNLAASRVLFDAGGGGQQITDRIREQGVYVSSVNFSEGAKEKKAFLNRRAEMYGKLSELFDADREEGIFALPPDAQELRAELNILPLRHDSEGRLALPPKQHRHAGSSTEKSIRQLLGRSPDRADSLALAAWVLHYSREYDDLSKHVYAWDYEPMTAEDIATMPEEMKQIHDYYDEQDRDHEDDEWDRWEERYW</sequence>
<keyword evidence="2" id="KW-1185">Reference proteome</keyword>
<evidence type="ECO:0000313" key="1">
    <source>
        <dbReference type="EMBL" id="QDU44563.1"/>
    </source>
</evidence>
<dbReference type="RefSeq" id="WP_145376904.1">
    <property type="nucleotide sequence ID" value="NZ_CP036276.1"/>
</dbReference>
<dbReference type="KEGG" id="sdyn:Mal52_30470"/>
<accession>A0A517ZQ42</accession>
<dbReference type="EMBL" id="CP036276">
    <property type="protein sequence ID" value="QDU44563.1"/>
    <property type="molecule type" value="Genomic_DNA"/>
</dbReference>
<name>A0A517ZQ42_9PLAN</name>
<reference evidence="1 2" key="1">
    <citation type="submission" date="2019-02" db="EMBL/GenBank/DDBJ databases">
        <title>Deep-cultivation of Planctomycetes and their phenomic and genomic characterization uncovers novel biology.</title>
        <authorList>
            <person name="Wiegand S."/>
            <person name="Jogler M."/>
            <person name="Boedeker C."/>
            <person name="Pinto D."/>
            <person name="Vollmers J."/>
            <person name="Rivas-Marin E."/>
            <person name="Kohn T."/>
            <person name="Peeters S.H."/>
            <person name="Heuer A."/>
            <person name="Rast P."/>
            <person name="Oberbeckmann S."/>
            <person name="Bunk B."/>
            <person name="Jeske O."/>
            <person name="Meyerdierks A."/>
            <person name="Storesund J.E."/>
            <person name="Kallscheuer N."/>
            <person name="Luecker S."/>
            <person name="Lage O.M."/>
            <person name="Pohl T."/>
            <person name="Merkel B.J."/>
            <person name="Hornburger P."/>
            <person name="Mueller R.-W."/>
            <person name="Bruemmer F."/>
            <person name="Labrenz M."/>
            <person name="Spormann A.M."/>
            <person name="Op den Camp H."/>
            <person name="Overmann J."/>
            <person name="Amann R."/>
            <person name="Jetten M.S.M."/>
            <person name="Mascher T."/>
            <person name="Medema M.H."/>
            <person name="Devos D.P."/>
            <person name="Kaster A.-K."/>
            <person name="Ovreas L."/>
            <person name="Rohde M."/>
            <person name="Galperin M.Y."/>
            <person name="Jogler C."/>
        </authorList>
    </citation>
    <scope>NUCLEOTIDE SEQUENCE [LARGE SCALE GENOMIC DNA]</scope>
    <source>
        <strain evidence="1 2">Mal52</strain>
    </source>
</reference>
<dbReference type="InterPro" id="IPR027417">
    <property type="entry name" value="P-loop_NTPase"/>
</dbReference>
<proteinExistence type="predicted"/>
<dbReference type="Proteomes" id="UP000319383">
    <property type="component" value="Chromosome"/>
</dbReference>
<protein>
    <submittedName>
        <fullName evidence="1">Terminase-like family protein</fullName>
    </submittedName>
</protein>
<evidence type="ECO:0000313" key="2">
    <source>
        <dbReference type="Proteomes" id="UP000319383"/>
    </source>
</evidence>
<dbReference type="AlphaFoldDB" id="A0A517ZQ42"/>
<gene>
    <name evidence="1" type="ORF">Mal52_30470</name>
</gene>
<organism evidence="1 2">
    <name type="scientific">Symmachiella dynata</name>
    <dbReference type="NCBI Taxonomy" id="2527995"/>
    <lineage>
        <taxon>Bacteria</taxon>
        <taxon>Pseudomonadati</taxon>
        <taxon>Planctomycetota</taxon>
        <taxon>Planctomycetia</taxon>
        <taxon>Planctomycetales</taxon>
        <taxon>Planctomycetaceae</taxon>
        <taxon>Symmachiella</taxon>
    </lineage>
</organism>
<dbReference type="Gene3D" id="3.30.420.240">
    <property type="match status" value="1"/>
</dbReference>
<dbReference type="Gene3D" id="3.40.50.300">
    <property type="entry name" value="P-loop containing nucleotide triphosphate hydrolases"/>
    <property type="match status" value="1"/>
</dbReference>